<sequence length="217" mass="25253">MEKFLKNFKKQFCYTLVILCLGIYKNTWAQQYWGIKYFGLSLHPKGDPNAPLMPLNPDKKGYLVFNLGGMVSYEQFWKPQKFSVKGIQAIYTDCAAQLGGFTHIGLRAIIFQNRRHSLNGGLGPTFIYRRNWYRLPDYQDSGFFNGTTQSFWQYKFIPYAGELEYNYQLTDTIDFSTTFVPGYPSLISLSFGLRFRLDKGFNKRVIEPETPISKIPY</sequence>
<proteinExistence type="predicted"/>
<evidence type="ECO:0008006" key="3">
    <source>
        <dbReference type="Google" id="ProtNLM"/>
    </source>
</evidence>
<name>A0A2T2YCB2_9BACT</name>
<protein>
    <recommendedName>
        <fullName evidence="3">Outer membrane protein beta-barrel domain-containing protein</fullName>
    </recommendedName>
</protein>
<dbReference type="RefSeq" id="WP_106927486.1">
    <property type="nucleotide sequence ID" value="NZ_PYFT01000001.1"/>
</dbReference>
<dbReference type="Proteomes" id="UP000240357">
    <property type="component" value="Unassembled WGS sequence"/>
</dbReference>
<dbReference type="EMBL" id="PYFT01000001">
    <property type="protein sequence ID" value="PSR53147.1"/>
    <property type="molecule type" value="Genomic_DNA"/>
</dbReference>
<comment type="caution">
    <text evidence="1">The sequence shown here is derived from an EMBL/GenBank/DDBJ whole genome shotgun (WGS) entry which is preliminary data.</text>
</comment>
<organism evidence="1 2">
    <name type="scientific">Adhaeribacter arboris</name>
    <dbReference type="NCBI Taxonomy" id="2072846"/>
    <lineage>
        <taxon>Bacteria</taxon>
        <taxon>Pseudomonadati</taxon>
        <taxon>Bacteroidota</taxon>
        <taxon>Cytophagia</taxon>
        <taxon>Cytophagales</taxon>
        <taxon>Hymenobacteraceae</taxon>
        <taxon>Adhaeribacter</taxon>
    </lineage>
</organism>
<keyword evidence="2" id="KW-1185">Reference proteome</keyword>
<reference evidence="1 2" key="1">
    <citation type="submission" date="2018-03" db="EMBL/GenBank/DDBJ databases">
        <title>Adhaeribacter sp. HMF7605 Genome sequencing and assembly.</title>
        <authorList>
            <person name="Kang H."/>
            <person name="Kang J."/>
            <person name="Cha I."/>
            <person name="Kim H."/>
            <person name="Joh K."/>
        </authorList>
    </citation>
    <scope>NUCLEOTIDE SEQUENCE [LARGE SCALE GENOMIC DNA]</scope>
    <source>
        <strain evidence="1 2">HMF7605</strain>
    </source>
</reference>
<evidence type="ECO:0000313" key="2">
    <source>
        <dbReference type="Proteomes" id="UP000240357"/>
    </source>
</evidence>
<dbReference type="OrthoDB" id="1014067at2"/>
<dbReference type="AlphaFoldDB" id="A0A2T2YCB2"/>
<gene>
    <name evidence="1" type="ORF">AHMF7605_06185</name>
</gene>
<evidence type="ECO:0000313" key="1">
    <source>
        <dbReference type="EMBL" id="PSR53147.1"/>
    </source>
</evidence>
<accession>A0A2T2YCB2</accession>